<keyword evidence="2" id="KW-1185">Reference proteome</keyword>
<dbReference type="AlphaFoldDB" id="A0A917M9E8"/>
<evidence type="ECO:0008006" key="3">
    <source>
        <dbReference type="Google" id="ProtNLM"/>
    </source>
</evidence>
<organism evidence="1 2">
    <name type="scientific">Edaphobacter dinghuensis</name>
    <dbReference type="NCBI Taxonomy" id="1560005"/>
    <lineage>
        <taxon>Bacteria</taxon>
        <taxon>Pseudomonadati</taxon>
        <taxon>Acidobacteriota</taxon>
        <taxon>Terriglobia</taxon>
        <taxon>Terriglobales</taxon>
        <taxon>Acidobacteriaceae</taxon>
        <taxon>Edaphobacter</taxon>
    </lineage>
</organism>
<evidence type="ECO:0000313" key="2">
    <source>
        <dbReference type="Proteomes" id="UP000647241"/>
    </source>
</evidence>
<reference evidence="1" key="2">
    <citation type="submission" date="2020-09" db="EMBL/GenBank/DDBJ databases">
        <authorList>
            <person name="Sun Q."/>
            <person name="Zhou Y."/>
        </authorList>
    </citation>
    <scope>NUCLEOTIDE SEQUENCE</scope>
    <source>
        <strain evidence="1">CGMCC 1.12997</strain>
    </source>
</reference>
<comment type="caution">
    <text evidence="1">The sequence shown here is derived from an EMBL/GenBank/DDBJ whole genome shotgun (WGS) entry which is preliminary data.</text>
</comment>
<proteinExistence type="predicted"/>
<sequence length="152" mass="16519">MIPAGSVVNFPNEDPFFHNVFSLFEGKRFDLGLYEAGSSKSVTFSKVGVSYIFCNIHPEMSAVVIALDTPLYAAADTQDSVLLRGIPPGDYKLHVWIESVPQSFLEGLSRPIHISTHMVDLGVINAPIAGAGTIPHSNMYGKAYTPDARSTY</sequence>
<protein>
    <recommendedName>
        <fullName evidence="3">Plastocyanin</fullName>
    </recommendedName>
</protein>
<dbReference type="Proteomes" id="UP000647241">
    <property type="component" value="Unassembled WGS sequence"/>
</dbReference>
<dbReference type="SUPFAM" id="SSF49503">
    <property type="entry name" value="Cupredoxins"/>
    <property type="match status" value="1"/>
</dbReference>
<evidence type="ECO:0000313" key="1">
    <source>
        <dbReference type="EMBL" id="GGG85871.1"/>
    </source>
</evidence>
<accession>A0A917M9E8</accession>
<name>A0A917M9E8_9BACT</name>
<dbReference type="EMBL" id="BMGT01000003">
    <property type="protein sequence ID" value="GGG85871.1"/>
    <property type="molecule type" value="Genomic_DNA"/>
</dbReference>
<gene>
    <name evidence="1" type="ORF">GCM10011585_32210</name>
</gene>
<dbReference type="Gene3D" id="2.60.40.420">
    <property type="entry name" value="Cupredoxins - blue copper proteins"/>
    <property type="match status" value="1"/>
</dbReference>
<reference evidence="1" key="1">
    <citation type="journal article" date="2014" name="Int. J. Syst. Evol. Microbiol.">
        <title>Complete genome sequence of Corynebacterium casei LMG S-19264T (=DSM 44701T), isolated from a smear-ripened cheese.</title>
        <authorList>
            <consortium name="US DOE Joint Genome Institute (JGI-PGF)"/>
            <person name="Walter F."/>
            <person name="Albersmeier A."/>
            <person name="Kalinowski J."/>
            <person name="Ruckert C."/>
        </authorList>
    </citation>
    <scope>NUCLEOTIDE SEQUENCE</scope>
    <source>
        <strain evidence="1">CGMCC 1.12997</strain>
    </source>
</reference>
<dbReference type="InterPro" id="IPR008972">
    <property type="entry name" value="Cupredoxin"/>
</dbReference>